<dbReference type="AlphaFoldDB" id="A0A1H9AT01"/>
<dbReference type="EMBL" id="FOEI01000002">
    <property type="protein sequence ID" value="SEP79886.1"/>
    <property type="molecule type" value="Genomic_DNA"/>
</dbReference>
<evidence type="ECO:0000313" key="2">
    <source>
        <dbReference type="Proteomes" id="UP000198648"/>
    </source>
</evidence>
<sequence>MIFTFAILIFLLFLWIYCLLKNNNQIRSEHYKKISELKATIYSLHLKEKQLNEKVLISKNFDVTFKNDFKLIGAEIVSLQEFFLKLISEKK</sequence>
<dbReference type="STRING" id="1299341.SAMN05444005_102325"/>
<gene>
    <name evidence="1" type="ORF">SAMN05444005_102325</name>
</gene>
<organism evidence="1 2">
    <name type="scientific">Flavobacterium urocaniciphilum</name>
    <dbReference type="NCBI Taxonomy" id="1299341"/>
    <lineage>
        <taxon>Bacteria</taxon>
        <taxon>Pseudomonadati</taxon>
        <taxon>Bacteroidota</taxon>
        <taxon>Flavobacteriia</taxon>
        <taxon>Flavobacteriales</taxon>
        <taxon>Flavobacteriaceae</taxon>
        <taxon>Flavobacterium</taxon>
    </lineage>
</organism>
<protein>
    <submittedName>
        <fullName evidence="1">Uncharacterized protein</fullName>
    </submittedName>
</protein>
<evidence type="ECO:0000313" key="1">
    <source>
        <dbReference type="EMBL" id="SEP79886.1"/>
    </source>
</evidence>
<proteinExistence type="predicted"/>
<name>A0A1H9AT01_9FLAO</name>
<dbReference type="Proteomes" id="UP000198648">
    <property type="component" value="Unassembled WGS sequence"/>
</dbReference>
<accession>A0A1H9AT01</accession>
<reference evidence="1 2" key="1">
    <citation type="submission" date="2016-10" db="EMBL/GenBank/DDBJ databases">
        <authorList>
            <person name="de Groot N.N."/>
        </authorList>
    </citation>
    <scope>NUCLEOTIDE SEQUENCE [LARGE SCALE GENOMIC DNA]</scope>
    <source>
        <strain evidence="1 2">DSM 27078</strain>
    </source>
</reference>
<keyword evidence="2" id="KW-1185">Reference proteome</keyword>